<protein>
    <submittedName>
        <fullName evidence="1">Uncharacterized protein</fullName>
    </submittedName>
</protein>
<sequence>MGSEKLKILREFNLIAIFQSTERAIQIQELYNQFNELYLLMQNKQTTGENFHYKTQTWLNAFLSPSKGHLNRSNFVRGMYQIQDVTPYIHVLVNHIAEFIEIHHKFGL</sequence>
<name>A0A397S3K3_9GLOM</name>
<gene>
    <name evidence="1" type="ORF">C1645_837739</name>
</gene>
<reference evidence="1 2" key="1">
    <citation type="submission" date="2018-06" db="EMBL/GenBank/DDBJ databases">
        <title>Comparative genomics reveals the genomic features of Rhizophagus irregularis, R. cerebriforme, R. diaphanum and Gigaspora rosea, and their symbiotic lifestyle signature.</title>
        <authorList>
            <person name="Morin E."/>
            <person name="San Clemente H."/>
            <person name="Chen E.C.H."/>
            <person name="De La Providencia I."/>
            <person name="Hainaut M."/>
            <person name="Kuo A."/>
            <person name="Kohler A."/>
            <person name="Murat C."/>
            <person name="Tang N."/>
            <person name="Roy S."/>
            <person name="Loubradou J."/>
            <person name="Henrissat B."/>
            <person name="Grigoriev I.V."/>
            <person name="Corradi N."/>
            <person name="Roux C."/>
            <person name="Martin F.M."/>
        </authorList>
    </citation>
    <scope>NUCLEOTIDE SEQUENCE [LARGE SCALE GENOMIC DNA]</scope>
    <source>
        <strain evidence="1 2">DAOM 227022</strain>
    </source>
</reference>
<dbReference type="OrthoDB" id="2435690at2759"/>
<proteinExistence type="predicted"/>
<comment type="caution">
    <text evidence="1">The sequence shown here is derived from an EMBL/GenBank/DDBJ whole genome shotgun (WGS) entry which is preliminary data.</text>
</comment>
<dbReference type="AlphaFoldDB" id="A0A397S3K3"/>
<evidence type="ECO:0000313" key="1">
    <source>
        <dbReference type="EMBL" id="RIA80990.1"/>
    </source>
</evidence>
<keyword evidence="2" id="KW-1185">Reference proteome</keyword>
<dbReference type="Proteomes" id="UP000265703">
    <property type="component" value="Unassembled WGS sequence"/>
</dbReference>
<accession>A0A397S3K3</accession>
<organism evidence="1 2">
    <name type="scientific">Glomus cerebriforme</name>
    <dbReference type="NCBI Taxonomy" id="658196"/>
    <lineage>
        <taxon>Eukaryota</taxon>
        <taxon>Fungi</taxon>
        <taxon>Fungi incertae sedis</taxon>
        <taxon>Mucoromycota</taxon>
        <taxon>Glomeromycotina</taxon>
        <taxon>Glomeromycetes</taxon>
        <taxon>Glomerales</taxon>
        <taxon>Glomeraceae</taxon>
        <taxon>Glomus</taxon>
    </lineage>
</organism>
<evidence type="ECO:0000313" key="2">
    <source>
        <dbReference type="Proteomes" id="UP000265703"/>
    </source>
</evidence>
<dbReference type="EMBL" id="QKYT01000867">
    <property type="protein sequence ID" value="RIA80990.1"/>
    <property type="molecule type" value="Genomic_DNA"/>
</dbReference>